<accession>A0A7C2THG3</accession>
<organism evidence="2">
    <name type="scientific">Desulfurivibrio alkaliphilus</name>
    <dbReference type="NCBI Taxonomy" id="427923"/>
    <lineage>
        <taxon>Bacteria</taxon>
        <taxon>Pseudomonadati</taxon>
        <taxon>Thermodesulfobacteriota</taxon>
        <taxon>Desulfobulbia</taxon>
        <taxon>Desulfobulbales</taxon>
        <taxon>Desulfobulbaceae</taxon>
        <taxon>Desulfurivibrio</taxon>
    </lineage>
</organism>
<gene>
    <name evidence="2" type="ORF">ENN98_05160</name>
</gene>
<dbReference type="EMBL" id="DSDS01000117">
    <property type="protein sequence ID" value="HET98068.1"/>
    <property type="molecule type" value="Genomic_DNA"/>
</dbReference>
<dbReference type="Pfam" id="PF20549">
    <property type="entry name" value="DUF6763"/>
    <property type="match status" value="1"/>
</dbReference>
<feature type="region of interest" description="Disordered" evidence="1">
    <location>
        <begin position="54"/>
        <end position="92"/>
    </location>
</feature>
<dbReference type="InterPro" id="IPR046651">
    <property type="entry name" value="DUF6763"/>
</dbReference>
<dbReference type="Proteomes" id="UP000885986">
    <property type="component" value="Unassembled WGS sequence"/>
</dbReference>
<name>A0A7C2THG3_9BACT</name>
<evidence type="ECO:0000313" key="2">
    <source>
        <dbReference type="EMBL" id="HET98068.1"/>
    </source>
</evidence>
<protein>
    <submittedName>
        <fullName evidence="2">Uncharacterized protein</fullName>
    </submittedName>
</protein>
<reference evidence="2" key="1">
    <citation type="journal article" date="2020" name="mSystems">
        <title>Genome- and Community-Level Interaction Insights into Carbon Utilization and Element Cycling Functions of Hydrothermarchaeota in Hydrothermal Sediment.</title>
        <authorList>
            <person name="Zhou Z."/>
            <person name="Liu Y."/>
            <person name="Xu W."/>
            <person name="Pan J."/>
            <person name="Luo Z.H."/>
            <person name="Li M."/>
        </authorList>
    </citation>
    <scope>NUCLEOTIDE SEQUENCE [LARGE SCALE GENOMIC DNA]</scope>
    <source>
        <strain evidence="2">SpSt-1224</strain>
    </source>
</reference>
<evidence type="ECO:0000256" key="1">
    <source>
        <dbReference type="SAM" id="MobiDB-lite"/>
    </source>
</evidence>
<proteinExistence type="predicted"/>
<sequence>MTLNSDEPVEGNWYELPSGEIFTVVTVDEDDGIVEIQYDDATLDEIELEAWEELGADPIDPPDEWAGDYAGFDEDEDEGLDYEVDPDEIEEE</sequence>
<comment type="caution">
    <text evidence="2">The sequence shown here is derived from an EMBL/GenBank/DDBJ whole genome shotgun (WGS) entry which is preliminary data.</text>
</comment>
<dbReference type="AlphaFoldDB" id="A0A7C2THG3"/>